<dbReference type="InterPro" id="IPR002355">
    <property type="entry name" value="Cu_oxidase_Cu_BS"/>
</dbReference>
<dbReference type="InterPro" id="IPR008972">
    <property type="entry name" value="Cupredoxin"/>
</dbReference>
<dbReference type="InterPro" id="IPR045087">
    <property type="entry name" value="Cu-oxidase_fam"/>
</dbReference>
<dbReference type="PROSITE" id="PS00080">
    <property type="entry name" value="MULTICOPPER_OXIDASE2"/>
    <property type="match status" value="1"/>
</dbReference>
<dbReference type="InterPro" id="IPR011706">
    <property type="entry name" value="Cu-oxidase_C"/>
</dbReference>
<reference evidence="8" key="1">
    <citation type="submission" date="2021-01" db="EMBL/GenBank/DDBJ databases">
        <authorList>
            <person name="Corre E."/>
            <person name="Pelletier E."/>
            <person name="Niang G."/>
            <person name="Scheremetjew M."/>
            <person name="Finn R."/>
            <person name="Kale V."/>
            <person name="Holt S."/>
            <person name="Cochrane G."/>
            <person name="Meng A."/>
            <person name="Brown T."/>
            <person name="Cohen L."/>
        </authorList>
    </citation>
    <scope>NUCLEOTIDE SEQUENCE</scope>
    <source>
        <strain evidence="8">CCMP1897</strain>
    </source>
</reference>
<comment type="similarity">
    <text evidence="1">Belongs to the multicopper oxidase family.</text>
</comment>
<organism evidence="8">
    <name type="scientific">Picocystis salinarum</name>
    <dbReference type="NCBI Taxonomy" id="88271"/>
    <lineage>
        <taxon>Eukaryota</taxon>
        <taxon>Viridiplantae</taxon>
        <taxon>Chlorophyta</taxon>
        <taxon>Picocystophyceae</taxon>
        <taxon>Picocystales</taxon>
        <taxon>Picocystaceae</taxon>
        <taxon>Picocystis</taxon>
    </lineage>
</organism>
<evidence type="ECO:0000259" key="6">
    <source>
        <dbReference type="Pfam" id="PF07731"/>
    </source>
</evidence>
<dbReference type="GO" id="GO:0005507">
    <property type="term" value="F:copper ion binding"/>
    <property type="evidence" value="ECO:0007669"/>
    <property type="project" value="InterPro"/>
</dbReference>
<feature type="domain" description="Plastocyanin-like" evidence="6">
    <location>
        <begin position="566"/>
        <end position="668"/>
    </location>
</feature>
<keyword evidence="3" id="KW-0560">Oxidoreductase</keyword>
<evidence type="ECO:0000256" key="2">
    <source>
        <dbReference type="ARBA" id="ARBA00022723"/>
    </source>
</evidence>
<evidence type="ECO:0000256" key="3">
    <source>
        <dbReference type="ARBA" id="ARBA00023002"/>
    </source>
</evidence>
<dbReference type="PANTHER" id="PTHR11709">
    <property type="entry name" value="MULTI-COPPER OXIDASE"/>
    <property type="match status" value="1"/>
</dbReference>
<keyword evidence="2" id="KW-0479">Metal-binding</keyword>
<gene>
    <name evidence="8" type="ORF">PSAL00342_LOCUS2146</name>
</gene>
<feature type="chain" id="PRO_5030572537" description="Plastocyanin-like domain-containing protein" evidence="5">
    <location>
        <begin position="20"/>
        <end position="675"/>
    </location>
</feature>
<evidence type="ECO:0000256" key="4">
    <source>
        <dbReference type="ARBA" id="ARBA00023008"/>
    </source>
</evidence>
<dbReference type="AlphaFoldDB" id="A0A7S3UBZ6"/>
<sequence>MAHAFACLAAWMFTWMVEAVRTPYLEEWRSVQPSLDVDTQCKWEKSCRPLHRFPSLKSVDSELNVHLELKSVCLKLVEEDKECLPTRVLALAEDAGGLSKGVVSPTLRVKAGDVLRIKLTNTLDDTPPGQGTPALRKGQMPKDALEASAAVGGLPNGWSHPHHGDNPYYPMAFETGSAPDVPCCANLTNLHPHGLHVSPREDDVLGVRIKPGDTRTMTYHVHPNQSPGTHWYHPHSHGSVSLQASGGAAGVLIVEDNSQTIGKCCPELLAMVEEVFLISGFRMTPKTPAKPWDLLGCPPGSRFIGNGANFGTLSWQAGDNLYAGAFNATGSGVFPCPDGAEGCRSDYDALARIFGAERITKQAVCEEGLLENLLVNGQVQPLVKQRSREFRRWRLINGSPSSVTFLEFPPMCQIWLIALDGVYLIGGKAIHLEQRRIHLEPGARADLAVSCDHEGIFPVIAKKGPMPKEGKITYFEGILMFMHIQGAPSSPTMLPLIYLPNLTEGSRDHYLSDISTQEPAAFFRLVLNSTKLNIQNPNMNSGAYRQKLAWNFVEGKRPSASALEINKELYTNATDFLREVSLNKMEEWEICSNSYHPFHVHTSPFLLVSYPSQFTDWPMPTWRDTVMTIPNQCFKARFPFKDYDGILVLHCHILSHEDQGMMATMRITSPATLAS</sequence>
<evidence type="ECO:0000256" key="5">
    <source>
        <dbReference type="SAM" id="SignalP"/>
    </source>
</evidence>
<feature type="domain" description="Plastocyanin-like" evidence="7">
    <location>
        <begin position="188"/>
        <end position="258"/>
    </location>
</feature>
<dbReference type="EMBL" id="HBIS01002407">
    <property type="protein sequence ID" value="CAE0608329.1"/>
    <property type="molecule type" value="Transcribed_RNA"/>
</dbReference>
<evidence type="ECO:0000256" key="1">
    <source>
        <dbReference type="ARBA" id="ARBA00010609"/>
    </source>
</evidence>
<dbReference type="PANTHER" id="PTHR11709:SF518">
    <property type="entry name" value="MULTICOPPER OXIDASE"/>
    <property type="match status" value="1"/>
</dbReference>
<dbReference type="Gene3D" id="2.60.40.420">
    <property type="entry name" value="Cupredoxins - blue copper proteins"/>
    <property type="match status" value="3"/>
</dbReference>
<dbReference type="Pfam" id="PF07732">
    <property type="entry name" value="Cu-oxidase_3"/>
    <property type="match status" value="1"/>
</dbReference>
<protein>
    <recommendedName>
        <fullName evidence="9">Plastocyanin-like domain-containing protein</fullName>
    </recommendedName>
</protein>
<dbReference type="GO" id="GO:0016491">
    <property type="term" value="F:oxidoreductase activity"/>
    <property type="evidence" value="ECO:0007669"/>
    <property type="project" value="UniProtKB-KW"/>
</dbReference>
<evidence type="ECO:0008006" key="9">
    <source>
        <dbReference type="Google" id="ProtNLM"/>
    </source>
</evidence>
<proteinExistence type="inferred from homology"/>
<dbReference type="SUPFAM" id="SSF49503">
    <property type="entry name" value="Cupredoxins"/>
    <property type="match status" value="2"/>
</dbReference>
<dbReference type="Pfam" id="PF07731">
    <property type="entry name" value="Cu-oxidase_2"/>
    <property type="match status" value="1"/>
</dbReference>
<feature type="signal peptide" evidence="5">
    <location>
        <begin position="1"/>
        <end position="19"/>
    </location>
</feature>
<name>A0A7S3UBZ6_9CHLO</name>
<evidence type="ECO:0000259" key="7">
    <source>
        <dbReference type="Pfam" id="PF07732"/>
    </source>
</evidence>
<keyword evidence="4" id="KW-0186">Copper</keyword>
<evidence type="ECO:0000313" key="8">
    <source>
        <dbReference type="EMBL" id="CAE0608329.1"/>
    </source>
</evidence>
<accession>A0A7S3UBZ6</accession>
<dbReference type="InterPro" id="IPR011707">
    <property type="entry name" value="Cu-oxidase-like_N"/>
</dbReference>
<keyword evidence="5" id="KW-0732">Signal</keyword>